<organism evidence="1 2">
    <name type="scientific">Aquamicrobium aerolatum DSM 21857</name>
    <dbReference type="NCBI Taxonomy" id="1121003"/>
    <lineage>
        <taxon>Bacteria</taxon>
        <taxon>Pseudomonadati</taxon>
        <taxon>Pseudomonadota</taxon>
        <taxon>Alphaproteobacteria</taxon>
        <taxon>Hyphomicrobiales</taxon>
        <taxon>Phyllobacteriaceae</taxon>
        <taxon>Aerobium</taxon>
    </lineage>
</organism>
<reference evidence="2" key="1">
    <citation type="submission" date="2016-10" db="EMBL/GenBank/DDBJ databases">
        <authorList>
            <person name="Varghese N."/>
            <person name="Submissions S."/>
        </authorList>
    </citation>
    <scope>NUCLEOTIDE SEQUENCE [LARGE SCALE GENOMIC DNA]</scope>
    <source>
        <strain evidence="2">DSM 21857</strain>
    </source>
</reference>
<dbReference type="PANTHER" id="PTHR11941">
    <property type="entry name" value="ENOYL-COA HYDRATASE-RELATED"/>
    <property type="match status" value="1"/>
</dbReference>
<sequence length="236" mass="25498">MTHLLKETTGRVRILTLNRTEIGNRVSKALALDLIAALDDAEQDTAIGAIVLTGNGEVFCIGGDHSGAGRTPEAIQDFAEAFGNLNRRVQTLGKPVFAAINGDAMAGGFSMLSCCDIAVMSETATLGLPELEHGLFPILAMATIQRIMSRKLFFELVYEGRRLTADEARALWLVNEVVPREQVLARTLARAQKLAEAPAMSVRLGRQGYETMLGGELDVALRHARTLLPLLAGTRE</sequence>
<dbReference type="SUPFAM" id="SSF52096">
    <property type="entry name" value="ClpP/crotonase"/>
    <property type="match status" value="1"/>
</dbReference>
<dbReference type="STRING" id="1121003.SAMN03080618_03389"/>
<proteinExistence type="predicted"/>
<dbReference type="GO" id="GO:0003824">
    <property type="term" value="F:catalytic activity"/>
    <property type="evidence" value="ECO:0007669"/>
    <property type="project" value="UniProtKB-ARBA"/>
</dbReference>
<dbReference type="InterPro" id="IPR001753">
    <property type="entry name" value="Enoyl-CoA_hydra/iso"/>
</dbReference>
<accession>A0A1I3SKC4</accession>
<name>A0A1I3SKC4_9HYPH</name>
<dbReference type="EMBL" id="FORF01000031">
    <property type="protein sequence ID" value="SFJ58612.1"/>
    <property type="molecule type" value="Genomic_DNA"/>
</dbReference>
<dbReference type="RefSeq" id="WP_091524801.1">
    <property type="nucleotide sequence ID" value="NZ_FORF01000031.1"/>
</dbReference>
<evidence type="ECO:0000313" key="1">
    <source>
        <dbReference type="EMBL" id="SFJ58612.1"/>
    </source>
</evidence>
<dbReference type="PANTHER" id="PTHR11941:SF54">
    <property type="entry name" value="ENOYL-COA HYDRATASE, MITOCHONDRIAL"/>
    <property type="match status" value="1"/>
</dbReference>
<keyword evidence="2" id="KW-1185">Reference proteome</keyword>
<dbReference type="CDD" id="cd06558">
    <property type="entry name" value="crotonase-like"/>
    <property type="match status" value="1"/>
</dbReference>
<evidence type="ECO:0000313" key="2">
    <source>
        <dbReference type="Proteomes" id="UP000242763"/>
    </source>
</evidence>
<dbReference type="Proteomes" id="UP000242763">
    <property type="component" value="Unassembled WGS sequence"/>
</dbReference>
<dbReference type="Gene3D" id="3.90.226.10">
    <property type="entry name" value="2-enoyl-CoA Hydratase, Chain A, domain 1"/>
    <property type="match status" value="1"/>
</dbReference>
<dbReference type="Pfam" id="PF00378">
    <property type="entry name" value="ECH_1"/>
    <property type="match status" value="1"/>
</dbReference>
<dbReference type="InterPro" id="IPR029045">
    <property type="entry name" value="ClpP/crotonase-like_dom_sf"/>
</dbReference>
<dbReference type="GO" id="GO:0006635">
    <property type="term" value="P:fatty acid beta-oxidation"/>
    <property type="evidence" value="ECO:0007669"/>
    <property type="project" value="TreeGrafter"/>
</dbReference>
<dbReference type="AlphaFoldDB" id="A0A1I3SKC4"/>
<gene>
    <name evidence="1" type="ORF">SAMN03080618_03389</name>
</gene>
<protein>
    <submittedName>
        <fullName evidence="1">Enoyl-CoA hydratase/carnithine racemase</fullName>
    </submittedName>
</protein>
<dbReference type="OrthoDB" id="9775794at2"/>